<accession>A0ABR3HR42</accession>
<dbReference type="PANTHER" id="PTHR39957:SF2">
    <property type="entry name" value="GEO11553P1"/>
    <property type="match status" value="1"/>
</dbReference>
<reference evidence="5 6" key="1">
    <citation type="submission" date="2024-06" db="EMBL/GenBank/DDBJ databases">
        <title>A chromosome-level genome assembly of beet webworm, Loxostege sticticalis.</title>
        <authorList>
            <person name="Zhang Y."/>
        </authorList>
    </citation>
    <scope>NUCLEOTIDE SEQUENCE [LARGE SCALE GENOMIC DNA]</scope>
    <source>
        <strain evidence="5">AQ026</strain>
        <tissue evidence="5">Whole body</tissue>
    </source>
</reference>
<protein>
    <recommendedName>
        <fullName evidence="4">Single domain-containing protein</fullName>
    </recommendedName>
</protein>
<evidence type="ECO:0000256" key="2">
    <source>
        <dbReference type="ARBA" id="ARBA00022525"/>
    </source>
</evidence>
<dbReference type="EMBL" id="JBEUOH010000015">
    <property type="protein sequence ID" value="KAL0879030.1"/>
    <property type="molecule type" value="Genomic_DNA"/>
</dbReference>
<proteinExistence type="predicted"/>
<evidence type="ECO:0000259" key="4">
    <source>
        <dbReference type="SMART" id="SM01318"/>
    </source>
</evidence>
<evidence type="ECO:0000313" key="6">
    <source>
        <dbReference type="Proteomes" id="UP001549920"/>
    </source>
</evidence>
<dbReference type="PANTHER" id="PTHR39957">
    <property type="entry name" value="AT09846P1-RELATED"/>
    <property type="match status" value="1"/>
</dbReference>
<dbReference type="SMART" id="SM01318">
    <property type="entry name" value="SVWC"/>
    <property type="match status" value="1"/>
</dbReference>
<sequence>MISRTVLLLALVGLSCAATWRGNLPPKPEKHAHKTGCYVKEIDDVVPFGQTVTPIGYCYRIECDSQMMYYASCGLVGAGPGCHVTEEDLTKPYPECCPGVKCDEDNRVHKD</sequence>
<dbReference type="InterPro" id="IPR029277">
    <property type="entry name" value="SVWC_dom"/>
</dbReference>
<dbReference type="Proteomes" id="UP001549920">
    <property type="component" value="Unassembled WGS sequence"/>
</dbReference>
<evidence type="ECO:0000256" key="1">
    <source>
        <dbReference type="ARBA" id="ARBA00004613"/>
    </source>
</evidence>
<comment type="subcellular location">
    <subcellularLocation>
        <location evidence="1">Secreted</location>
    </subcellularLocation>
</comment>
<organism evidence="5 6">
    <name type="scientific">Loxostege sticticalis</name>
    <name type="common">Beet webworm moth</name>
    <dbReference type="NCBI Taxonomy" id="481309"/>
    <lineage>
        <taxon>Eukaryota</taxon>
        <taxon>Metazoa</taxon>
        <taxon>Ecdysozoa</taxon>
        <taxon>Arthropoda</taxon>
        <taxon>Hexapoda</taxon>
        <taxon>Insecta</taxon>
        <taxon>Pterygota</taxon>
        <taxon>Neoptera</taxon>
        <taxon>Endopterygota</taxon>
        <taxon>Lepidoptera</taxon>
        <taxon>Glossata</taxon>
        <taxon>Ditrysia</taxon>
        <taxon>Pyraloidea</taxon>
        <taxon>Crambidae</taxon>
        <taxon>Pyraustinae</taxon>
        <taxon>Loxostege</taxon>
    </lineage>
</organism>
<dbReference type="InterPro" id="IPR053308">
    <property type="entry name" value="Vago-like"/>
</dbReference>
<feature type="signal peptide" evidence="3">
    <location>
        <begin position="1"/>
        <end position="17"/>
    </location>
</feature>
<feature type="chain" id="PRO_5045123849" description="Single domain-containing protein" evidence="3">
    <location>
        <begin position="18"/>
        <end position="111"/>
    </location>
</feature>
<gene>
    <name evidence="5" type="ORF">ABMA27_003998</name>
</gene>
<dbReference type="PROSITE" id="PS51257">
    <property type="entry name" value="PROKAR_LIPOPROTEIN"/>
    <property type="match status" value="1"/>
</dbReference>
<feature type="domain" description="Single" evidence="4">
    <location>
        <begin position="37"/>
        <end position="102"/>
    </location>
</feature>
<keyword evidence="2" id="KW-0964">Secreted</keyword>
<evidence type="ECO:0000256" key="3">
    <source>
        <dbReference type="SAM" id="SignalP"/>
    </source>
</evidence>
<keyword evidence="3" id="KW-0732">Signal</keyword>
<dbReference type="Pfam" id="PF15430">
    <property type="entry name" value="SVWC"/>
    <property type="match status" value="1"/>
</dbReference>
<evidence type="ECO:0000313" key="5">
    <source>
        <dbReference type="EMBL" id="KAL0879030.1"/>
    </source>
</evidence>
<name>A0ABR3HR42_LOXSC</name>
<comment type="caution">
    <text evidence="5">The sequence shown here is derived from an EMBL/GenBank/DDBJ whole genome shotgun (WGS) entry which is preliminary data.</text>
</comment>
<keyword evidence="6" id="KW-1185">Reference proteome</keyword>